<evidence type="ECO:0000313" key="2">
    <source>
        <dbReference type="Proteomes" id="UP000034324"/>
    </source>
</evidence>
<reference evidence="1 2" key="1">
    <citation type="journal article" date="2015" name="Nature">
        <title>rRNA introns, odd ribosomes, and small enigmatic genomes across a large radiation of phyla.</title>
        <authorList>
            <person name="Brown C.T."/>
            <person name="Hug L.A."/>
            <person name="Thomas B.C."/>
            <person name="Sharon I."/>
            <person name="Castelle C.J."/>
            <person name="Singh A."/>
            <person name="Wilkins M.J."/>
            <person name="Williams K.H."/>
            <person name="Banfield J.F."/>
        </authorList>
    </citation>
    <scope>NUCLEOTIDE SEQUENCE [LARGE SCALE GENOMIC DNA]</scope>
</reference>
<dbReference type="Proteomes" id="UP000034324">
    <property type="component" value="Unassembled WGS sequence"/>
</dbReference>
<proteinExistence type="predicted"/>
<dbReference type="EMBL" id="LBVC01000077">
    <property type="protein sequence ID" value="KKQ76299.1"/>
    <property type="molecule type" value="Genomic_DNA"/>
</dbReference>
<accession>A0A0G0MRJ9</accession>
<protein>
    <submittedName>
        <fullName evidence="1">Uncharacterized protein</fullName>
    </submittedName>
</protein>
<name>A0A0G0MRJ9_9BACT</name>
<evidence type="ECO:0000313" key="1">
    <source>
        <dbReference type="EMBL" id="KKQ76299.1"/>
    </source>
</evidence>
<gene>
    <name evidence="1" type="ORF">US99_C0077G0002</name>
</gene>
<dbReference type="AlphaFoldDB" id="A0A0G0MRJ9"/>
<organism evidence="1 2">
    <name type="scientific">Candidatus Daviesbacteria bacterium GW2011_GWF2_38_6</name>
    <dbReference type="NCBI Taxonomy" id="1618432"/>
    <lineage>
        <taxon>Bacteria</taxon>
        <taxon>Candidatus Daviesiibacteriota</taxon>
    </lineage>
</organism>
<sequence>MDKSLQDQLAALVVIKEIQEAYIQRKIITTNDCINDMLRDGLLEADVEKVILDAVSIEKVMSTTSPRASSPQNTHYVIDGESTKCVKVYCKICSNYHPETGEFMGWRLTSFCIK</sequence>
<comment type="caution">
    <text evidence="1">The sequence shown here is derived from an EMBL/GenBank/DDBJ whole genome shotgun (WGS) entry which is preliminary data.</text>
</comment>